<protein>
    <submittedName>
        <fullName evidence="1">Uncharacterized protein</fullName>
    </submittedName>
</protein>
<dbReference type="EMBL" id="PSQE01000007">
    <property type="protein sequence ID" value="RHN49453.1"/>
    <property type="molecule type" value="Genomic_DNA"/>
</dbReference>
<dbReference type="Gramene" id="rna44286">
    <property type="protein sequence ID" value="RHN49453.1"/>
    <property type="gene ID" value="gene44286"/>
</dbReference>
<accession>A0A396H9V9</accession>
<dbReference type="Proteomes" id="UP000265566">
    <property type="component" value="Chromosome 7"/>
</dbReference>
<evidence type="ECO:0000313" key="1">
    <source>
        <dbReference type="EMBL" id="RHN49453.1"/>
    </source>
</evidence>
<organism evidence="1 2">
    <name type="scientific">Medicago truncatula</name>
    <name type="common">Barrel medic</name>
    <name type="synonym">Medicago tribuloides</name>
    <dbReference type="NCBI Taxonomy" id="3880"/>
    <lineage>
        <taxon>Eukaryota</taxon>
        <taxon>Viridiplantae</taxon>
        <taxon>Streptophyta</taxon>
        <taxon>Embryophyta</taxon>
        <taxon>Tracheophyta</taxon>
        <taxon>Spermatophyta</taxon>
        <taxon>Magnoliopsida</taxon>
        <taxon>eudicotyledons</taxon>
        <taxon>Gunneridae</taxon>
        <taxon>Pentapetalae</taxon>
        <taxon>rosids</taxon>
        <taxon>fabids</taxon>
        <taxon>Fabales</taxon>
        <taxon>Fabaceae</taxon>
        <taxon>Papilionoideae</taxon>
        <taxon>50 kb inversion clade</taxon>
        <taxon>NPAAA clade</taxon>
        <taxon>Hologalegina</taxon>
        <taxon>IRL clade</taxon>
        <taxon>Trifolieae</taxon>
        <taxon>Medicago</taxon>
    </lineage>
</organism>
<proteinExistence type="predicted"/>
<evidence type="ECO:0000313" key="2">
    <source>
        <dbReference type="Proteomes" id="UP000265566"/>
    </source>
</evidence>
<dbReference type="AlphaFoldDB" id="A0A396H9V9"/>
<name>A0A396H9V9_MEDTR</name>
<reference evidence="2" key="1">
    <citation type="journal article" date="2018" name="Nat. Plants">
        <title>Whole-genome landscape of Medicago truncatula symbiotic genes.</title>
        <authorList>
            <person name="Pecrix Y."/>
            <person name="Staton S.E."/>
            <person name="Sallet E."/>
            <person name="Lelandais-Briere C."/>
            <person name="Moreau S."/>
            <person name="Carrere S."/>
            <person name="Blein T."/>
            <person name="Jardinaud M.F."/>
            <person name="Latrasse D."/>
            <person name="Zouine M."/>
            <person name="Zahm M."/>
            <person name="Kreplak J."/>
            <person name="Mayjonade B."/>
            <person name="Satge C."/>
            <person name="Perez M."/>
            <person name="Cauet S."/>
            <person name="Marande W."/>
            <person name="Chantry-Darmon C."/>
            <person name="Lopez-Roques C."/>
            <person name="Bouchez O."/>
            <person name="Berard A."/>
            <person name="Debelle F."/>
            <person name="Munos S."/>
            <person name="Bendahmane A."/>
            <person name="Berges H."/>
            <person name="Niebel A."/>
            <person name="Buitink J."/>
            <person name="Frugier F."/>
            <person name="Benhamed M."/>
            <person name="Crespi M."/>
            <person name="Gouzy J."/>
            <person name="Gamas P."/>
        </authorList>
    </citation>
    <scope>NUCLEOTIDE SEQUENCE [LARGE SCALE GENOMIC DNA]</scope>
    <source>
        <strain evidence="2">cv. Jemalong A17</strain>
    </source>
</reference>
<gene>
    <name evidence="1" type="ORF">MtrunA17_Chr7g0274681</name>
</gene>
<sequence length="56" mass="6258">MVNSQCLTLPADLDIFAAAAPIQNAFHCKDWNFPLLQGPSWDAKLTRLYTLCSHPI</sequence>
<comment type="caution">
    <text evidence="1">The sequence shown here is derived from an EMBL/GenBank/DDBJ whole genome shotgun (WGS) entry which is preliminary data.</text>
</comment>